<protein>
    <submittedName>
        <fullName evidence="1">MinD-like ATPase involved in chromosome partitioning or flagellar assembly</fullName>
    </submittedName>
</protein>
<dbReference type="EMBL" id="JACBZO010000002">
    <property type="protein sequence ID" value="NYI42888.1"/>
    <property type="molecule type" value="Genomic_DNA"/>
</dbReference>
<dbReference type="AlphaFoldDB" id="A0A7Y9ZE42"/>
<dbReference type="Gene3D" id="3.40.50.300">
    <property type="entry name" value="P-loop containing nucleotide triphosphate hydrolases"/>
    <property type="match status" value="1"/>
</dbReference>
<dbReference type="OrthoDB" id="4640801at2"/>
<evidence type="ECO:0000313" key="2">
    <source>
        <dbReference type="Proteomes" id="UP000547973"/>
    </source>
</evidence>
<dbReference type="SUPFAM" id="SSF52540">
    <property type="entry name" value="P-loop containing nucleoside triphosphate hydrolases"/>
    <property type="match status" value="1"/>
</dbReference>
<accession>A0A7Y9ZE42</accession>
<sequence>MSDMFDGADRVETYQEPTGSRIDRKALQAEFAATTPPPRKPARKLLNKKAWEMYEADLEKWKRDVRDARLRDSPWPRAMNVLVTNKKGSSGKTPTTLCTAGALASILGGGVAVFEAADTVGTLLSRAEGTATKGLAEMLRNADQLNSRAAVESYGLKQGSGAMVYGSVARRRPWSGADVDTMREILDMQFLVTIADSANNEMSAAFGAALQGADVLVIPTAMSFDSVSAVIETLDFIDNKDKSGLIPYRPDLWDRTIVVVSPDGRVEDPEVSAKVVEVLRKQGITVVRVPYDDHLAEGRTISWNLLSDESRLAWSEVAHLVGEKLHLAITTN</sequence>
<dbReference type="RefSeq" id="WP_062075499.1">
    <property type="nucleotide sequence ID" value="NZ_BBRC01000010.1"/>
</dbReference>
<keyword evidence="1" id="KW-0282">Flagellum</keyword>
<comment type="caution">
    <text evidence="1">The sequence shown here is derived from an EMBL/GenBank/DDBJ whole genome shotgun (WGS) entry which is preliminary data.</text>
</comment>
<organism evidence="1 2">
    <name type="scientific">Demequina lutea</name>
    <dbReference type="NCBI Taxonomy" id="431489"/>
    <lineage>
        <taxon>Bacteria</taxon>
        <taxon>Bacillati</taxon>
        <taxon>Actinomycetota</taxon>
        <taxon>Actinomycetes</taxon>
        <taxon>Micrococcales</taxon>
        <taxon>Demequinaceae</taxon>
        <taxon>Demequina</taxon>
    </lineage>
</organism>
<reference evidence="1 2" key="1">
    <citation type="submission" date="2020-07" db="EMBL/GenBank/DDBJ databases">
        <title>Sequencing the genomes of 1000 actinobacteria strains.</title>
        <authorList>
            <person name="Klenk H.-P."/>
        </authorList>
    </citation>
    <scope>NUCLEOTIDE SEQUENCE [LARGE SCALE GENOMIC DNA]</scope>
    <source>
        <strain evidence="1 2">DSM 19970</strain>
    </source>
</reference>
<keyword evidence="1" id="KW-0969">Cilium</keyword>
<dbReference type="InterPro" id="IPR027417">
    <property type="entry name" value="P-loop_NTPase"/>
</dbReference>
<proteinExistence type="predicted"/>
<keyword evidence="1" id="KW-0966">Cell projection</keyword>
<dbReference type="Proteomes" id="UP000547973">
    <property type="component" value="Unassembled WGS sequence"/>
</dbReference>
<name>A0A7Y9ZE42_9MICO</name>
<gene>
    <name evidence="1" type="ORF">BKA03_003062</name>
</gene>
<keyword evidence="2" id="KW-1185">Reference proteome</keyword>
<evidence type="ECO:0000313" key="1">
    <source>
        <dbReference type="EMBL" id="NYI42888.1"/>
    </source>
</evidence>